<dbReference type="Gene3D" id="1.10.10.60">
    <property type="entry name" value="Homeodomain-like"/>
    <property type="match status" value="1"/>
</dbReference>
<evidence type="ECO:0000256" key="4">
    <source>
        <dbReference type="PROSITE-ProRule" id="PRU00335"/>
    </source>
</evidence>
<organism evidence="7 8">
    <name type="scientific">Aliidongia dinghuensis</name>
    <dbReference type="NCBI Taxonomy" id="1867774"/>
    <lineage>
        <taxon>Bacteria</taxon>
        <taxon>Pseudomonadati</taxon>
        <taxon>Pseudomonadota</taxon>
        <taxon>Alphaproteobacteria</taxon>
        <taxon>Rhodospirillales</taxon>
        <taxon>Dongiaceae</taxon>
        <taxon>Aliidongia</taxon>
    </lineage>
</organism>
<dbReference type="InterPro" id="IPR036271">
    <property type="entry name" value="Tet_transcr_reg_TetR-rel_C_sf"/>
</dbReference>
<keyword evidence="8" id="KW-1185">Reference proteome</keyword>
<evidence type="ECO:0000256" key="2">
    <source>
        <dbReference type="ARBA" id="ARBA00023125"/>
    </source>
</evidence>
<dbReference type="PANTHER" id="PTHR47506">
    <property type="entry name" value="TRANSCRIPTIONAL REGULATORY PROTEIN"/>
    <property type="match status" value="1"/>
</dbReference>
<dbReference type="InterPro" id="IPR009057">
    <property type="entry name" value="Homeodomain-like_sf"/>
</dbReference>
<dbReference type="GO" id="GO:0003677">
    <property type="term" value="F:DNA binding"/>
    <property type="evidence" value="ECO:0007669"/>
    <property type="project" value="UniProtKB-UniRule"/>
</dbReference>
<dbReference type="SUPFAM" id="SSF46689">
    <property type="entry name" value="Homeodomain-like"/>
    <property type="match status" value="1"/>
</dbReference>
<dbReference type="AlphaFoldDB" id="A0A8J3E5X1"/>
<dbReference type="Gene3D" id="1.10.357.10">
    <property type="entry name" value="Tetracycline Repressor, domain 2"/>
    <property type="match status" value="1"/>
</dbReference>
<dbReference type="Proteomes" id="UP000646365">
    <property type="component" value="Unassembled WGS sequence"/>
</dbReference>
<keyword evidence="5" id="KW-0812">Transmembrane</keyword>
<gene>
    <name evidence="7" type="ORF">GCM10011611_47990</name>
</gene>
<evidence type="ECO:0000256" key="3">
    <source>
        <dbReference type="ARBA" id="ARBA00023163"/>
    </source>
</evidence>
<dbReference type="EMBL" id="BMJQ01000014">
    <property type="protein sequence ID" value="GGF36019.1"/>
    <property type="molecule type" value="Genomic_DNA"/>
</dbReference>
<accession>A0A8J3E5X1</accession>
<dbReference type="PROSITE" id="PS50977">
    <property type="entry name" value="HTH_TETR_2"/>
    <property type="match status" value="1"/>
</dbReference>
<comment type="caution">
    <text evidence="7">The sequence shown here is derived from an EMBL/GenBank/DDBJ whole genome shotgun (WGS) entry which is preliminary data.</text>
</comment>
<evidence type="ECO:0000259" key="6">
    <source>
        <dbReference type="PROSITE" id="PS50977"/>
    </source>
</evidence>
<keyword evidence="5" id="KW-1133">Transmembrane helix</keyword>
<feature type="transmembrane region" description="Helical" evidence="5">
    <location>
        <begin position="146"/>
        <end position="163"/>
    </location>
</feature>
<evidence type="ECO:0000256" key="1">
    <source>
        <dbReference type="ARBA" id="ARBA00023015"/>
    </source>
</evidence>
<reference evidence="7" key="1">
    <citation type="journal article" date="2014" name="Int. J. Syst. Evol. Microbiol.">
        <title>Complete genome sequence of Corynebacterium casei LMG S-19264T (=DSM 44701T), isolated from a smear-ripened cheese.</title>
        <authorList>
            <consortium name="US DOE Joint Genome Institute (JGI-PGF)"/>
            <person name="Walter F."/>
            <person name="Albersmeier A."/>
            <person name="Kalinowski J."/>
            <person name="Ruckert C."/>
        </authorList>
    </citation>
    <scope>NUCLEOTIDE SEQUENCE</scope>
    <source>
        <strain evidence="7">CGMCC 1.15725</strain>
    </source>
</reference>
<feature type="domain" description="HTH tetR-type" evidence="6">
    <location>
        <begin position="9"/>
        <end position="69"/>
    </location>
</feature>
<dbReference type="SUPFAM" id="SSF48498">
    <property type="entry name" value="Tetracyclin repressor-like, C-terminal domain"/>
    <property type="match status" value="1"/>
</dbReference>
<dbReference type="PRINTS" id="PR00455">
    <property type="entry name" value="HTHTETR"/>
</dbReference>
<protein>
    <submittedName>
        <fullName evidence="7">TetR family transcriptional regulator</fullName>
    </submittedName>
</protein>
<evidence type="ECO:0000313" key="8">
    <source>
        <dbReference type="Proteomes" id="UP000646365"/>
    </source>
</evidence>
<reference evidence="7" key="2">
    <citation type="submission" date="2020-09" db="EMBL/GenBank/DDBJ databases">
        <authorList>
            <person name="Sun Q."/>
            <person name="Zhou Y."/>
        </authorList>
    </citation>
    <scope>NUCLEOTIDE SEQUENCE</scope>
    <source>
        <strain evidence="7">CGMCC 1.15725</strain>
    </source>
</reference>
<proteinExistence type="predicted"/>
<evidence type="ECO:0000313" key="7">
    <source>
        <dbReference type="EMBL" id="GGF36019.1"/>
    </source>
</evidence>
<dbReference type="RefSeq" id="WP_189050546.1">
    <property type="nucleotide sequence ID" value="NZ_BMJQ01000014.1"/>
</dbReference>
<keyword evidence="2 4" id="KW-0238">DNA-binding</keyword>
<evidence type="ECO:0000256" key="5">
    <source>
        <dbReference type="SAM" id="Phobius"/>
    </source>
</evidence>
<name>A0A8J3E5X1_9PROT</name>
<dbReference type="Pfam" id="PF00440">
    <property type="entry name" value="TetR_N"/>
    <property type="match status" value="1"/>
</dbReference>
<dbReference type="PANTHER" id="PTHR47506:SF7">
    <property type="entry name" value="TRANSCRIPTIONAL REGULATORY PROTEIN"/>
    <property type="match status" value="1"/>
</dbReference>
<keyword evidence="3" id="KW-0804">Transcription</keyword>
<keyword evidence="5" id="KW-0472">Membrane</keyword>
<keyword evidence="1" id="KW-0805">Transcription regulation</keyword>
<feature type="DNA-binding region" description="H-T-H motif" evidence="4">
    <location>
        <begin position="32"/>
        <end position="51"/>
    </location>
</feature>
<sequence>MRVTREKAAENRDRILNEAARLFLERGVRGVGVEALGEAAGLTYGSLYSQFGSKDRLLAEALDRALFSFGSRFADLKDVDDYIDQYLSPEHRDNPGEGCAVAAVGSEIFRQDRSVRSIFTAALGRRISRLAELMPHRKRRMRENNALGMIATIAGAMILARAVDDPKCSERILTSTRAWLKDAVSGT</sequence>
<dbReference type="InterPro" id="IPR001647">
    <property type="entry name" value="HTH_TetR"/>
</dbReference>